<dbReference type="HOGENOM" id="CLU_153005_0_0_4"/>
<accession>S6AAZ5</accession>
<dbReference type="EMBL" id="AP013066">
    <property type="protein sequence ID" value="BAN36395.1"/>
    <property type="molecule type" value="Genomic_DNA"/>
</dbReference>
<evidence type="ECO:0000313" key="1">
    <source>
        <dbReference type="EMBL" id="BAN36395.1"/>
    </source>
</evidence>
<evidence type="ECO:0000313" key="2">
    <source>
        <dbReference type="Proteomes" id="UP000015559"/>
    </source>
</evidence>
<dbReference type="STRING" id="1163617.SCD_n02594"/>
<keyword evidence="2" id="KW-1185">Reference proteome</keyword>
<dbReference type="RefSeq" id="WP_009207646.1">
    <property type="nucleotide sequence ID" value="NC_022357.1"/>
</dbReference>
<dbReference type="AlphaFoldDB" id="S6AAZ5"/>
<name>S6AAZ5_SULDS</name>
<reference evidence="1 2" key="1">
    <citation type="journal article" date="2012" name="Appl. Environ. Microbiol.">
        <title>Draft genome sequence of a psychrotolerant sulfur-oxidizing bacterium, Sulfuricella denitrificans skB26, and proteomic insights into cold adaptation.</title>
        <authorList>
            <person name="Watanabe T."/>
            <person name="Kojima H."/>
            <person name="Fukui M."/>
        </authorList>
    </citation>
    <scope>NUCLEOTIDE SEQUENCE [LARGE SCALE GENOMIC DNA]</scope>
    <source>
        <strain evidence="2">skB26</strain>
    </source>
</reference>
<dbReference type="KEGG" id="sdr:SCD_n02594"/>
<dbReference type="Proteomes" id="UP000015559">
    <property type="component" value="Chromosome"/>
</dbReference>
<proteinExistence type="predicted"/>
<organism evidence="1 2">
    <name type="scientific">Sulfuricella denitrificans (strain DSM 22764 / NBRC 105220 / skB26)</name>
    <dbReference type="NCBI Taxonomy" id="1163617"/>
    <lineage>
        <taxon>Bacteria</taxon>
        <taxon>Pseudomonadati</taxon>
        <taxon>Pseudomonadota</taxon>
        <taxon>Betaproteobacteria</taxon>
        <taxon>Nitrosomonadales</taxon>
        <taxon>Sulfuricellaceae</taxon>
        <taxon>Sulfuricella</taxon>
    </lineage>
</organism>
<dbReference type="eggNOG" id="ENOG50336MT">
    <property type="taxonomic scope" value="Bacteria"/>
</dbReference>
<gene>
    <name evidence="1" type="ORF">SCD_n02594</name>
</gene>
<sequence length="123" mass="14140">MFSTVEIFNKTVRVEWSDAAESAMASRMGPLTVEMELYFSCLIRKKVRFGDQAHSREFLPVNQHLAVAFRPVMTKSCKIDRDNAEAPLSDFEIKNPAAFVPHWLKIDFRHGNWEGDFGFSGRK</sequence>
<protein>
    <submittedName>
        <fullName evidence="1">Uncharacterized protein</fullName>
    </submittedName>
</protein>
<dbReference type="OrthoDB" id="8564048at2"/>